<evidence type="ECO:0000313" key="3">
    <source>
        <dbReference type="Proteomes" id="UP000013827"/>
    </source>
</evidence>
<keyword evidence="3" id="KW-1185">Reference proteome</keyword>
<dbReference type="GeneID" id="17251862"/>
<feature type="region of interest" description="Disordered" evidence="1">
    <location>
        <begin position="1"/>
        <end position="27"/>
    </location>
</feature>
<dbReference type="KEGG" id="ehx:EMIHUDRAFT_259207"/>
<organism evidence="2 3">
    <name type="scientific">Emiliania huxleyi (strain CCMP1516)</name>
    <dbReference type="NCBI Taxonomy" id="280463"/>
    <lineage>
        <taxon>Eukaryota</taxon>
        <taxon>Haptista</taxon>
        <taxon>Haptophyta</taxon>
        <taxon>Prymnesiophyceae</taxon>
        <taxon>Isochrysidales</taxon>
        <taxon>Noelaerhabdaceae</taxon>
        <taxon>Emiliania</taxon>
    </lineage>
</organism>
<dbReference type="PaxDb" id="2903-EOD05712"/>
<dbReference type="AlphaFoldDB" id="A0A0D3I377"/>
<reference evidence="2" key="2">
    <citation type="submission" date="2024-10" db="UniProtKB">
        <authorList>
            <consortium name="EnsemblProtists"/>
        </authorList>
    </citation>
    <scope>IDENTIFICATION</scope>
</reference>
<proteinExistence type="predicted"/>
<evidence type="ECO:0000313" key="2">
    <source>
        <dbReference type="EnsemblProtists" id="EOD05712"/>
    </source>
</evidence>
<dbReference type="Proteomes" id="UP000013827">
    <property type="component" value="Unassembled WGS sequence"/>
</dbReference>
<name>A0A0D3I377_EMIH1</name>
<protein>
    <submittedName>
        <fullName evidence="2">Uncharacterized protein</fullName>
    </submittedName>
</protein>
<reference evidence="3" key="1">
    <citation type="journal article" date="2013" name="Nature">
        <title>Pan genome of the phytoplankton Emiliania underpins its global distribution.</title>
        <authorList>
            <person name="Read B.A."/>
            <person name="Kegel J."/>
            <person name="Klute M.J."/>
            <person name="Kuo A."/>
            <person name="Lefebvre S.C."/>
            <person name="Maumus F."/>
            <person name="Mayer C."/>
            <person name="Miller J."/>
            <person name="Monier A."/>
            <person name="Salamov A."/>
            <person name="Young J."/>
            <person name="Aguilar M."/>
            <person name="Claverie J.M."/>
            <person name="Frickenhaus S."/>
            <person name="Gonzalez K."/>
            <person name="Herman E.K."/>
            <person name="Lin Y.C."/>
            <person name="Napier J."/>
            <person name="Ogata H."/>
            <person name="Sarno A.F."/>
            <person name="Shmutz J."/>
            <person name="Schroeder D."/>
            <person name="de Vargas C."/>
            <person name="Verret F."/>
            <person name="von Dassow P."/>
            <person name="Valentin K."/>
            <person name="Van de Peer Y."/>
            <person name="Wheeler G."/>
            <person name="Dacks J.B."/>
            <person name="Delwiche C.F."/>
            <person name="Dyhrman S.T."/>
            <person name="Glockner G."/>
            <person name="John U."/>
            <person name="Richards T."/>
            <person name="Worden A.Z."/>
            <person name="Zhang X."/>
            <person name="Grigoriev I.V."/>
            <person name="Allen A.E."/>
            <person name="Bidle K."/>
            <person name="Borodovsky M."/>
            <person name="Bowler C."/>
            <person name="Brownlee C."/>
            <person name="Cock J.M."/>
            <person name="Elias M."/>
            <person name="Gladyshev V.N."/>
            <person name="Groth M."/>
            <person name="Guda C."/>
            <person name="Hadaegh A."/>
            <person name="Iglesias-Rodriguez M.D."/>
            <person name="Jenkins J."/>
            <person name="Jones B.M."/>
            <person name="Lawson T."/>
            <person name="Leese F."/>
            <person name="Lindquist E."/>
            <person name="Lobanov A."/>
            <person name="Lomsadze A."/>
            <person name="Malik S.B."/>
            <person name="Marsh M.E."/>
            <person name="Mackinder L."/>
            <person name="Mock T."/>
            <person name="Mueller-Roeber B."/>
            <person name="Pagarete A."/>
            <person name="Parker M."/>
            <person name="Probert I."/>
            <person name="Quesneville H."/>
            <person name="Raines C."/>
            <person name="Rensing S.A."/>
            <person name="Riano-Pachon D.M."/>
            <person name="Richier S."/>
            <person name="Rokitta S."/>
            <person name="Shiraiwa Y."/>
            <person name="Soanes D.M."/>
            <person name="van der Giezen M."/>
            <person name="Wahlund T.M."/>
            <person name="Williams B."/>
            <person name="Wilson W."/>
            <person name="Wolfe G."/>
            <person name="Wurch L.L."/>
        </authorList>
    </citation>
    <scope>NUCLEOTIDE SEQUENCE</scope>
</reference>
<accession>A0A0D3I377</accession>
<evidence type="ECO:0000256" key="1">
    <source>
        <dbReference type="SAM" id="MobiDB-lite"/>
    </source>
</evidence>
<dbReference type="HOGENOM" id="CLU_2177692_0_0_1"/>
<sequence length="110" mass="12445">MEPDDGGQAAVFDDLGEKQVYGPTKPAHAWPKPWTNLETQEHVQVVKAASGLLQEPLRTDMGDDEIFVGKDSIHILKHHGSYMQQDRSLKGKDKQHSYQFMLRLKMPCGE</sequence>
<dbReference type="STRING" id="2903.R1B8X2"/>
<dbReference type="RefSeq" id="XP_005758141.1">
    <property type="nucleotide sequence ID" value="XM_005758084.1"/>
</dbReference>
<dbReference type="EnsemblProtists" id="EOD05712">
    <property type="protein sequence ID" value="EOD05712"/>
    <property type="gene ID" value="EMIHUDRAFT_259207"/>
</dbReference>